<protein>
    <recommendedName>
        <fullName evidence="3">DUF6533 domain-containing protein</fullName>
    </recommendedName>
</protein>
<keyword evidence="2" id="KW-1133">Transmembrane helix</keyword>
<dbReference type="InterPro" id="IPR045340">
    <property type="entry name" value="DUF6533"/>
</dbReference>
<feature type="transmembrane region" description="Helical" evidence="2">
    <location>
        <begin position="165"/>
        <end position="189"/>
    </location>
</feature>
<evidence type="ECO:0000313" key="4">
    <source>
        <dbReference type="EMBL" id="EIM79317.1"/>
    </source>
</evidence>
<feature type="transmembrane region" description="Helical" evidence="2">
    <location>
        <begin position="209"/>
        <end position="228"/>
    </location>
</feature>
<evidence type="ECO:0000313" key="5">
    <source>
        <dbReference type="Proteomes" id="UP000053927"/>
    </source>
</evidence>
<accession>R7RY91</accession>
<keyword evidence="2" id="KW-0812">Transmembrane</keyword>
<dbReference type="Pfam" id="PF20151">
    <property type="entry name" value="DUF6533"/>
    <property type="match status" value="1"/>
</dbReference>
<dbReference type="RefSeq" id="XP_007311615.1">
    <property type="nucleotide sequence ID" value="XM_007311553.1"/>
</dbReference>
<sequence>MSAAEAAALEHIVKVAQIYVASTTSVLVWDWLVCLPQEWRYIWKADWTAIKVLYLMVRYYTFVVLVVTDVWFFADWSEASCAKNLRVLPGIAVVIDVCVELVLALRVYALYGRSTRILMFLGVMMAGFTGVMIAVPIMAFDYTRLPSWPGPCLVTGKPSAAGPKFIIAFYASPMAVDFTLTALTLWRGLRVKRHGSASGLMNVFIKDGLFYFVAISSLNLINVIFFVQPNVLIESINAPMSIQLSTVLSCRLILNLRAIRDRAPTVNKFSNTLGRWVADFQPEPSTDHHNASIALSSRSAHTERATTVSVPKSNDPISSTNADTDSYPTKYGYGW</sequence>
<proteinExistence type="predicted"/>
<organism evidence="4 5">
    <name type="scientific">Stereum hirsutum (strain FP-91666)</name>
    <name type="common">White-rot fungus</name>
    <dbReference type="NCBI Taxonomy" id="721885"/>
    <lineage>
        <taxon>Eukaryota</taxon>
        <taxon>Fungi</taxon>
        <taxon>Dikarya</taxon>
        <taxon>Basidiomycota</taxon>
        <taxon>Agaricomycotina</taxon>
        <taxon>Agaricomycetes</taxon>
        <taxon>Russulales</taxon>
        <taxon>Stereaceae</taxon>
        <taxon>Stereum</taxon>
    </lineage>
</organism>
<gene>
    <name evidence="4" type="ORF">STEHIDRAFT_126547</name>
</gene>
<dbReference type="EMBL" id="JH687406">
    <property type="protein sequence ID" value="EIM79317.1"/>
    <property type="molecule type" value="Genomic_DNA"/>
</dbReference>
<reference evidence="5" key="1">
    <citation type="journal article" date="2012" name="Science">
        <title>The Paleozoic origin of enzymatic lignin decomposition reconstructed from 31 fungal genomes.</title>
        <authorList>
            <person name="Floudas D."/>
            <person name="Binder M."/>
            <person name="Riley R."/>
            <person name="Barry K."/>
            <person name="Blanchette R.A."/>
            <person name="Henrissat B."/>
            <person name="Martinez A.T."/>
            <person name="Otillar R."/>
            <person name="Spatafora J.W."/>
            <person name="Yadav J.S."/>
            <person name="Aerts A."/>
            <person name="Benoit I."/>
            <person name="Boyd A."/>
            <person name="Carlson A."/>
            <person name="Copeland A."/>
            <person name="Coutinho P.M."/>
            <person name="de Vries R.P."/>
            <person name="Ferreira P."/>
            <person name="Findley K."/>
            <person name="Foster B."/>
            <person name="Gaskell J."/>
            <person name="Glotzer D."/>
            <person name="Gorecki P."/>
            <person name="Heitman J."/>
            <person name="Hesse C."/>
            <person name="Hori C."/>
            <person name="Igarashi K."/>
            <person name="Jurgens J.A."/>
            <person name="Kallen N."/>
            <person name="Kersten P."/>
            <person name="Kohler A."/>
            <person name="Kuees U."/>
            <person name="Kumar T.K.A."/>
            <person name="Kuo A."/>
            <person name="LaButti K."/>
            <person name="Larrondo L.F."/>
            <person name="Lindquist E."/>
            <person name="Ling A."/>
            <person name="Lombard V."/>
            <person name="Lucas S."/>
            <person name="Lundell T."/>
            <person name="Martin R."/>
            <person name="McLaughlin D.J."/>
            <person name="Morgenstern I."/>
            <person name="Morin E."/>
            <person name="Murat C."/>
            <person name="Nagy L.G."/>
            <person name="Nolan M."/>
            <person name="Ohm R.A."/>
            <person name="Patyshakuliyeva A."/>
            <person name="Rokas A."/>
            <person name="Ruiz-Duenas F.J."/>
            <person name="Sabat G."/>
            <person name="Salamov A."/>
            <person name="Samejima M."/>
            <person name="Schmutz J."/>
            <person name="Slot J.C."/>
            <person name="St John F."/>
            <person name="Stenlid J."/>
            <person name="Sun H."/>
            <person name="Sun S."/>
            <person name="Syed K."/>
            <person name="Tsang A."/>
            <person name="Wiebenga A."/>
            <person name="Young D."/>
            <person name="Pisabarro A."/>
            <person name="Eastwood D.C."/>
            <person name="Martin F."/>
            <person name="Cullen D."/>
            <person name="Grigoriev I.V."/>
            <person name="Hibbett D.S."/>
        </authorList>
    </citation>
    <scope>NUCLEOTIDE SEQUENCE [LARGE SCALE GENOMIC DNA]</scope>
    <source>
        <strain evidence="5">FP-91666</strain>
    </source>
</reference>
<dbReference type="OMA" id="WRMDIST"/>
<feature type="transmembrane region" description="Helical" evidence="2">
    <location>
        <begin position="52"/>
        <end position="74"/>
    </location>
</feature>
<dbReference type="KEGG" id="shs:STEHIDRAFT_126547"/>
<evidence type="ECO:0000256" key="2">
    <source>
        <dbReference type="SAM" id="Phobius"/>
    </source>
</evidence>
<feature type="transmembrane region" description="Helical" evidence="2">
    <location>
        <begin position="12"/>
        <end position="32"/>
    </location>
</feature>
<dbReference type="AlphaFoldDB" id="R7RY91"/>
<feature type="transmembrane region" description="Helical" evidence="2">
    <location>
        <begin position="86"/>
        <end position="105"/>
    </location>
</feature>
<keyword evidence="5" id="KW-1185">Reference proteome</keyword>
<feature type="region of interest" description="Disordered" evidence="1">
    <location>
        <begin position="295"/>
        <end position="323"/>
    </location>
</feature>
<dbReference type="eggNOG" id="ENOG502SD4S">
    <property type="taxonomic scope" value="Eukaryota"/>
</dbReference>
<feature type="transmembrane region" description="Helical" evidence="2">
    <location>
        <begin position="117"/>
        <end position="140"/>
    </location>
</feature>
<evidence type="ECO:0000256" key="1">
    <source>
        <dbReference type="SAM" id="MobiDB-lite"/>
    </source>
</evidence>
<dbReference type="Proteomes" id="UP000053927">
    <property type="component" value="Unassembled WGS sequence"/>
</dbReference>
<dbReference type="GeneID" id="18797785"/>
<keyword evidence="2" id="KW-0472">Membrane</keyword>
<feature type="domain" description="DUF6533" evidence="3">
    <location>
        <begin position="20"/>
        <end position="62"/>
    </location>
</feature>
<name>R7RY91_STEHR</name>
<evidence type="ECO:0000259" key="3">
    <source>
        <dbReference type="Pfam" id="PF20151"/>
    </source>
</evidence>
<dbReference type="OrthoDB" id="3353364at2759"/>